<protein>
    <submittedName>
        <fullName evidence="1">Uncharacterized protein</fullName>
    </submittedName>
</protein>
<organism evidence="1 2">
    <name type="scientific">Luteimonas galliterrae</name>
    <dbReference type="NCBI Taxonomy" id="2940486"/>
    <lineage>
        <taxon>Bacteria</taxon>
        <taxon>Pseudomonadati</taxon>
        <taxon>Pseudomonadota</taxon>
        <taxon>Gammaproteobacteria</taxon>
        <taxon>Lysobacterales</taxon>
        <taxon>Lysobacteraceae</taxon>
        <taxon>Luteimonas</taxon>
    </lineage>
</organism>
<dbReference type="Proteomes" id="UP001431217">
    <property type="component" value="Unassembled WGS sequence"/>
</dbReference>
<dbReference type="RefSeq" id="WP_249469627.1">
    <property type="nucleotide sequence ID" value="NZ_JAMBEP010000001.1"/>
</dbReference>
<dbReference type="EMBL" id="JAMBEP010000001">
    <property type="protein sequence ID" value="MCL1633055.1"/>
    <property type="molecule type" value="Genomic_DNA"/>
</dbReference>
<gene>
    <name evidence="1" type="ORF">M2650_00115</name>
</gene>
<sequence length="149" mass="16313">MLITVQHFQNRFGWPTQKGQAFPLGHFIVTHDLFGFEASQAFLPNLSRSSESASDAGCSAIADISASFAAAAIEIPQHDTQTSTKNIKSGRFMLPSPLAGNSLNYRRRPVRKETKQLRASLRLLACRNGETIDKSSLNILQSACYEIGA</sequence>
<evidence type="ECO:0000313" key="1">
    <source>
        <dbReference type="EMBL" id="MCL1633055.1"/>
    </source>
</evidence>
<comment type="caution">
    <text evidence="1">The sequence shown here is derived from an EMBL/GenBank/DDBJ whole genome shotgun (WGS) entry which is preliminary data.</text>
</comment>
<proteinExistence type="predicted"/>
<reference evidence="1 2" key="1">
    <citation type="submission" date="2022-05" db="EMBL/GenBank/DDBJ databases">
        <title>Luteimonas sp. SX5, whole genome shotgun sequencing project.</title>
        <authorList>
            <person name="Zhao G."/>
            <person name="Shen L."/>
        </authorList>
    </citation>
    <scope>NUCLEOTIDE SEQUENCE [LARGE SCALE GENOMIC DNA]</scope>
    <source>
        <strain evidence="1 2">SX5</strain>
    </source>
</reference>
<accession>A0ABT0MFD6</accession>
<keyword evidence="2" id="KW-1185">Reference proteome</keyword>
<evidence type="ECO:0000313" key="2">
    <source>
        <dbReference type="Proteomes" id="UP001431217"/>
    </source>
</evidence>
<name>A0ABT0MFD6_9GAMM</name>